<evidence type="ECO:0000256" key="1">
    <source>
        <dbReference type="SAM" id="MobiDB-lite"/>
    </source>
</evidence>
<protein>
    <submittedName>
        <fullName evidence="2">Uncharacterized protein</fullName>
    </submittedName>
</protein>
<organism evidence="2 3">
    <name type="scientific">Desmophyllum pertusum</name>
    <dbReference type="NCBI Taxonomy" id="174260"/>
    <lineage>
        <taxon>Eukaryota</taxon>
        <taxon>Metazoa</taxon>
        <taxon>Cnidaria</taxon>
        <taxon>Anthozoa</taxon>
        <taxon>Hexacorallia</taxon>
        <taxon>Scleractinia</taxon>
        <taxon>Caryophylliina</taxon>
        <taxon>Caryophylliidae</taxon>
        <taxon>Desmophyllum</taxon>
    </lineage>
</organism>
<sequence length="271" mass="30882">LPEPIALYPLNEQYGAKDISPAEKTRPGKRRVLNLHTDITGNPRDLSTSPGHHQVLSSSQTTEAWTPRYSMTFAAWIHPENSAGPLFNYKVNDRGVYVWLESPNKLVAKFEIRDSSQPYAIQSDRIRLKMWNYVAANLRSFGWNCQAVDRRQRVQQSHHIGCYADKSSPAISSLEEDQTCWNGLDAIQDSCFRILQRQIYLQAEAQAVCRTEKATLAKLKLGEIKNYFACICNWSNQPIPSSSCLDRTCQRDCQQRRNFIGQMELPPDGVC</sequence>
<feature type="region of interest" description="Disordered" evidence="1">
    <location>
        <begin position="39"/>
        <end position="60"/>
    </location>
</feature>
<keyword evidence="3" id="KW-1185">Reference proteome</keyword>
<dbReference type="Proteomes" id="UP001163046">
    <property type="component" value="Unassembled WGS sequence"/>
</dbReference>
<evidence type="ECO:0000313" key="3">
    <source>
        <dbReference type="Proteomes" id="UP001163046"/>
    </source>
</evidence>
<feature type="non-terminal residue" evidence="2">
    <location>
        <position position="1"/>
    </location>
</feature>
<dbReference type="EMBL" id="MU826773">
    <property type="protein sequence ID" value="KAJ7375533.1"/>
    <property type="molecule type" value="Genomic_DNA"/>
</dbReference>
<comment type="caution">
    <text evidence="2">The sequence shown here is derived from an EMBL/GenBank/DDBJ whole genome shotgun (WGS) entry which is preliminary data.</text>
</comment>
<name>A0A9W9Z7U2_9CNID</name>
<dbReference type="PANTHER" id="PTHR47635">
    <property type="entry name" value="CUB DOMAIN-CONTAINING PROTEIN"/>
    <property type="match status" value="1"/>
</dbReference>
<gene>
    <name evidence="2" type="ORF">OS493_040572</name>
</gene>
<accession>A0A9W9Z7U2</accession>
<dbReference type="AlphaFoldDB" id="A0A9W9Z7U2"/>
<dbReference type="OrthoDB" id="7357196at2759"/>
<proteinExistence type="predicted"/>
<dbReference type="PANTHER" id="PTHR47635:SF2">
    <property type="entry name" value="LAMG-LIKE JELLYROLL FOLD DOMAIN-CONTAINING PROTEIN"/>
    <property type="match status" value="1"/>
</dbReference>
<evidence type="ECO:0000313" key="2">
    <source>
        <dbReference type="EMBL" id="KAJ7375533.1"/>
    </source>
</evidence>
<reference evidence="2" key="1">
    <citation type="submission" date="2023-01" db="EMBL/GenBank/DDBJ databases">
        <title>Genome assembly of the deep-sea coral Lophelia pertusa.</title>
        <authorList>
            <person name="Herrera S."/>
            <person name="Cordes E."/>
        </authorList>
    </citation>
    <scope>NUCLEOTIDE SEQUENCE</scope>
    <source>
        <strain evidence="2">USNM1676648</strain>
        <tissue evidence="2">Polyp</tissue>
    </source>
</reference>